<reference evidence="10 11" key="1">
    <citation type="submission" date="2020-09" db="EMBL/GenBank/DDBJ databases">
        <title>Diversity and distribution of actinomycetes associated with coral in the coast of Hainan.</title>
        <authorList>
            <person name="Li F."/>
        </authorList>
    </citation>
    <scope>NUCLEOTIDE SEQUENCE [LARGE SCALE GENOMIC DNA]</scope>
    <source>
        <strain evidence="10 11">HNM0947</strain>
    </source>
</reference>
<keyword evidence="8" id="KW-0800">Toxin</keyword>
<keyword evidence="2 8" id="KW-1277">Toxin-antitoxin system</keyword>
<evidence type="ECO:0000259" key="9">
    <source>
        <dbReference type="Pfam" id="PF01850"/>
    </source>
</evidence>
<gene>
    <name evidence="8" type="primary">vapC</name>
    <name evidence="10" type="ORF">IDM40_09175</name>
</gene>
<evidence type="ECO:0000256" key="2">
    <source>
        <dbReference type="ARBA" id="ARBA00022649"/>
    </source>
</evidence>
<evidence type="ECO:0000256" key="6">
    <source>
        <dbReference type="ARBA" id="ARBA00022842"/>
    </source>
</evidence>
<name>A0ABR9P4Y1_9ACTN</name>
<dbReference type="InterPro" id="IPR002716">
    <property type="entry name" value="PIN_dom"/>
</dbReference>
<dbReference type="PANTHER" id="PTHR33653:SF1">
    <property type="entry name" value="RIBONUCLEASE VAPC2"/>
    <property type="match status" value="1"/>
</dbReference>
<keyword evidence="3 8" id="KW-0540">Nuclease</keyword>
<evidence type="ECO:0000256" key="3">
    <source>
        <dbReference type="ARBA" id="ARBA00022722"/>
    </source>
</evidence>
<keyword evidence="4 8" id="KW-0479">Metal-binding</keyword>
<proteinExistence type="inferred from homology"/>
<organism evidence="10 11">
    <name type="scientific">Nocardiopsis coralli</name>
    <dbReference type="NCBI Taxonomy" id="2772213"/>
    <lineage>
        <taxon>Bacteria</taxon>
        <taxon>Bacillati</taxon>
        <taxon>Actinomycetota</taxon>
        <taxon>Actinomycetes</taxon>
        <taxon>Streptosporangiales</taxon>
        <taxon>Nocardiopsidaceae</taxon>
        <taxon>Nocardiopsis</taxon>
    </lineage>
</organism>
<comment type="similarity">
    <text evidence="7 8">Belongs to the PINc/VapC protein family.</text>
</comment>
<feature type="binding site" evidence="8">
    <location>
        <position position="6"/>
    </location>
    <ligand>
        <name>Mg(2+)</name>
        <dbReference type="ChEBI" id="CHEBI:18420"/>
    </ligand>
</feature>
<sequence>MTWLIDKSAFVRTASSPDAGEWATRIERGLVRVSTTTLLQLGASSRSGHQLRSFLERPPLSVMPVENQTPVSESRALEIQATLADRGHHRSPSVPDLLIAAVAEVAGLTVLHLDKDFELIAEVTGQPVERLRIT</sequence>
<evidence type="ECO:0000256" key="4">
    <source>
        <dbReference type="ARBA" id="ARBA00022723"/>
    </source>
</evidence>
<dbReference type="Pfam" id="PF01850">
    <property type="entry name" value="PIN"/>
    <property type="match status" value="1"/>
</dbReference>
<dbReference type="RefSeq" id="WP_193121502.1">
    <property type="nucleotide sequence ID" value="NZ_JADBGI010000006.1"/>
</dbReference>
<evidence type="ECO:0000256" key="7">
    <source>
        <dbReference type="ARBA" id="ARBA00038093"/>
    </source>
</evidence>
<evidence type="ECO:0000313" key="11">
    <source>
        <dbReference type="Proteomes" id="UP000806528"/>
    </source>
</evidence>
<accession>A0ABR9P4Y1</accession>
<protein>
    <recommendedName>
        <fullName evidence="8">Ribonuclease VapC</fullName>
        <shortName evidence="8">RNase VapC</shortName>
        <ecNumber evidence="8">3.1.-.-</ecNumber>
    </recommendedName>
    <alternativeName>
        <fullName evidence="8">Toxin VapC</fullName>
    </alternativeName>
</protein>
<comment type="caution">
    <text evidence="10">The sequence shown here is derived from an EMBL/GenBank/DDBJ whole genome shotgun (WGS) entry which is preliminary data.</text>
</comment>
<dbReference type="PANTHER" id="PTHR33653">
    <property type="entry name" value="RIBONUCLEASE VAPC2"/>
    <property type="match status" value="1"/>
</dbReference>
<keyword evidence="5 8" id="KW-0378">Hydrolase</keyword>
<dbReference type="InterPro" id="IPR050556">
    <property type="entry name" value="Type_II_TA_system_RNase"/>
</dbReference>
<dbReference type="Gene3D" id="3.40.50.1010">
    <property type="entry name" value="5'-nuclease"/>
    <property type="match status" value="1"/>
</dbReference>
<evidence type="ECO:0000256" key="8">
    <source>
        <dbReference type="HAMAP-Rule" id="MF_00265"/>
    </source>
</evidence>
<dbReference type="EC" id="3.1.-.-" evidence="8"/>
<keyword evidence="11" id="KW-1185">Reference proteome</keyword>
<feature type="domain" description="PIN" evidence="9">
    <location>
        <begin position="4"/>
        <end position="122"/>
    </location>
</feature>
<evidence type="ECO:0000256" key="5">
    <source>
        <dbReference type="ARBA" id="ARBA00022801"/>
    </source>
</evidence>
<evidence type="ECO:0000313" key="10">
    <source>
        <dbReference type="EMBL" id="MBE2998875.1"/>
    </source>
</evidence>
<feature type="binding site" evidence="8">
    <location>
        <position position="96"/>
    </location>
    <ligand>
        <name>Mg(2+)</name>
        <dbReference type="ChEBI" id="CHEBI:18420"/>
    </ligand>
</feature>
<evidence type="ECO:0000256" key="1">
    <source>
        <dbReference type="ARBA" id="ARBA00001946"/>
    </source>
</evidence>
<keyword evidence="6 8" id="KW-0460">Magnesium</keyword>
<dbReference type="HAMAP" id="MF_00265">
    <property type="entry name" value="VapC_Nob1"/>
    <property type="match status" value="1"/>
</dbReference>
<dbReference type="SUPFAM" id="SSF88723">
    <property type="entry name" value="PIN domain-like"/>
    <property type="match status" value="1"/>
</dbReference>
<comment type="cofactor">
    <cofactor evidence="1 8">
        <name>Mg(2+)</name>
        <dbReference type="ChEBI" id="CHEBI:18420"/>
    </cofactor>
</comment>
<dbReference type="CDD" id="cd18755">
    <property type="entry name" value="PIN_MtVapC3_VapC21-like"/>
    <property type="match status" value="1"/>
</dbReference>
<dbReference type="Proteomes" id="UP000806528">
    <property type="component" value="Unassembled WGS sequence"/>
</dbReference>
<dbReference type="EMBL" id="JADBGI010000006">
    <property type="protein sequence ID" value="MBE2998875.1"/>
    <property type="molecule type" value="Genomic_DNA"/>
</dbReference>
<dbReference type="InterPro" id="IPR029060">
    <property type="entry name" value="PIN-like_dom_sf"/>
</dbReference>
<dbReference type="InterPro" id="IPR022907">
    <property type="entry name" value="VapC_family"/>
</dbReference>
<comment type="function">
    <text evidence="8">Toxic component of a toxin-antitoxin (TA) system. An RNase.</text>
</comment>